<sequence>MEELSVGTRVEHPRYGEGIISKNKLTAYEIFFEKGGKIELTKRNTDLTVLEKNVDAPPHKGLTISDVENALKYVLDQYGALNAVVPLGEKWKGGTLLIQPANDELKPKEIPIEVFFHKIVMLRDRLRVLEQNINSHKVLSDEEKLNLQQYITRIYGSLTTFNVLFAEKEDFFVGAKSK</sequence>
<evidence type="ECO:0000313" key="2">
    <source>
        <dbReference type="Proteomes" id="UP000184164"/>
    </source>
</evidence>
<dbReference type="OrthoDB" id="1117601at2"/>
<dbReference type="RefSeq" id="WP_073003236.1">
    <property type="nucleotide sequence ID" value="NZ_FQUM01000011.1"/>
</dbReference>
<dbReference type="STRING" id="1484053.SAMN05444274_11161"/>
<reference evidence="2" key="1">
    <citation type="submission" date="2016-11" db="EMBL/GenBank/DDBJ databases">
        <authorList>
            <person name="Varghese N."/>
            <person name="Submissions S."/>
        </authorList>
    </citation>
    <scope>NUCLEOTIDE SEQUENCE [LARGE SCALE GENOMIC DNA]</scope>
    <source>
        <strain evidence="2">DSM 26910</strain>
    </source>
</reference>
<dbReference type="Proteomes" id="UP000184164">
    <property type="component" value="Unassembled WGS sequence"/>
</dbReference>
<protein>
    <submittedName>
        <fullName evidence="1">Uncharacterized protein</fullName>
    </submittedName>
</protein>
<gene>
    <name evidence="1" type="ORF">SAMN05444274_11161</name>
</gene>
<dbReference type="EMBL" id="FQUM01000011">
    <property type="protein sequence ID" value="SHF87764.1"/>
    <property type="molecule type" value="Genomic_DNA"/>
</dbReference>
<keyword evidence="2" id="KW-1185">Reference proteome</keyword>
<organism evidence="1 2">
    <name type="scientific">Mariniphaga anaerophila</name>
    <dbReference type="NCBI Taxonomy" id="1484053"/>
    <lineage>
        <taxon>Bacteria</taxon>
        <taxon>Pseudomonadati</taxon>
        <taxon>Bacteroidota</taxon>
        <taxon>Bacteroidia</taxon>
        <taxon>Marinilabiliales</taxon>
        <taxon>Prolixibacteraceae</taxon>
        <taxon>Mariniphaga</taxon>
    </lineage>
</organism>
<accession>A0A1M5F885</accession>
<name>A0A1M5F885_9BACT</name>
<evidence type="ECO:0000313" key="1">
    <source>
        <dbReference type="EMBL" id="SHF87764.1"/>
    </source>
</evidence>
<dbReference type="AlphaFoldDB" id="A0A1M5F885"/>
<proteinExistence type="predicted"/>